<evidence type="ECO:0000313" key="3">
    <source>
        <dbReference type="Proteomes" id="UP000236745"/>
    </source>
</evidence>
<evidence type="ECO:0000256" key="1">
    <source>
        <dbReference type="SAM" id="MobiDB-lite"/>
    </source>
</evidence>
<accession>A0A1H6CY98</accession>
<evidence type="ECO:0000313" key="2">
    <source>
        <dbReference type="EMBL" id="SEG78030.1"/>
    </source>
</evidence>
<organism evidence="2 3">
    <name type="scientific">Marinobacterium lutimaris</name>
    <dbReference type="NCBI Taxonomy" id="568106"/>
    <lineage>
        <taxon>Bacteria</taxon>
        <taxon>Pseudomonadati</taxon>
        <taxon>Pseudomonadota</taxon>
        <taxon>Gammaproteobacteria</taxon>
        <taxon>Oceanospirillales</taxon>
        <taxon>Oceanospirillaceae</taxon>
        <taxon>Marinobacterium</taxon>
    </lineage>
</organism>
<feature type="region of interest" description="Disordered" evidence="1">
    <location>
        <begin position="175"/>
        <end position="196"/>
    </location>
</feature>
<reference evidence="2 3" key="1">
    <citation type="submission" date="2016-10" db="EMBL/GenBank/DDBJ databases">
        <authorList>
            <person name="de Groot N.N."/>
        </authorList>
    </citation>
    <scope>NUCLEOTIDE SEQUENCE [LARGE SCALE GENOMIC DNA]</scope>
    <source>
        <strain evidence="2 3">DSM 22012</strain>
    </source>
</reference>
<dbReference type="AlphaFoldDB" id="A0A1H6CY98"/>
<name>A0A1H6CY98_9GAMM</name>
<dbReference type="Proteomes" id="UP000236745">
    <property type="component" value="Unassembled WGS sequence"/>
</dbReference>
<sequence>MSSKNLSRRTFLKAGGGALVGTLAMSGGAIALLAPSRSWAVTTNHLSTAEGEVLLGFTRQLFPHRDLEDAVYALVVKALDKQIDSDPGVYTLLIEGVSMLNRSAGGDWLALDKTARAASARAVRTSLNPFFEKIRSTAVVALYDNPLAYAHFGYQGSDGDGGYLLRGFNDLTWLPDPGQPDSGPLPPGVANKNNNA</sequence>
<dbReference type="PROSITE" id="PS51318">
    <property type="entry name" value="TAT"/>
    <property type="match status" value="1"/>
</dbReference>
<dbReference type="EMBL" id="FNVQ01000004">
    <property type="protein sequence ID" value="SEG78030.1"/>
    <property type="molecule type" value="Genomic_DNA"/>
</dbReference>
<dbReference type="RefSeq" id="WP_235009192.1">
    <property type="nucleotide sequence ID" value="NZ_FNVQ01000004.1"/>
</dbReference>
<dbReference type="InterPro" id="IPR006311">
    <property type="entry name" value="TAT_signal"/>
</dbReference>
<gene>
    <name evidence="2" type="ORF">SAMN05444390_104326</name>
</gene>
<protein>
    <recommendedName>
        <fullName evidence="4">Tat (Twin-arginine translocation) pathway signal sequence</fullName>
    </recommendedName>
</protein>
<evidence type="ECO:0008006" key="4">
    <source>
        <dbReference type="Google" id="ProtNLM"/>
    </source>
</evidence>
<proteinExistence type="predicted"/>
<keyword evidence="3" id="KW-1185">Reference proteome</keyword>